<dbReference type="PANTHER" id="PTHR33841">
    <property type="entry name" value="DNA METHYLTRANSFERASE YEEA-RELATED"/>
    <property type="match status" value="1"/>
</dbReference>
<dbReference type="GO" id="GO:0003676">
    <property type="term" value="F:nucleic acid binding"/>
    <property type="evidence" value="ECO:0007669"/>
    <property type="project" value="InterPro"/>
</dbReference>
<accession>I2N3B6</accession>
<dbReference type="EMBL" id="CP029159">
    <property type="protein sequence ID" value="QKM68346.1"/>
    <property type="molecule type" value="Genomic_DNA"/>
</dbReference>
<dbReference type="GO" id="GO:0006304">
    <property type="term" value="P:DNA modification"/>
    <property type="evidence" value="ECO:0007669"/>
    <property type="project" value="InterPro"/>
</dbReference>
<comment type="catalytic activity">
    <reaction evidence="5">
        <text>a 2'-deoxyadenosine in DNA + S-adenosyl-L-methionine = an N(6)-methyl-2'-deoxyadenosine in DNA + S-adenosyl-L-homocysteine + H(+)</text>
        <dbReference type="Rhea" id="RHEA:15197"/>
        <dbReference type="Rhea" id="RHEA-COMP:12418"/>
        <dbReference type="Rhea" id="RHEA-COMP:12419"/>
        <dbReference type="ChEBI" id="CHEBI:15378"/>
        <dbReference type="ChEBI" id="CHEBI:57856"/>
        <dbReference type="ChEBI" id="CHEBI:59789"/>
        <dbReference type="ChEBI" id="CHEBI:90615"/>
        <dbReference type="ChEBI" id="CHEBI:90616"/>
        <dbReference type="EC" id="2.1.1.72"/>
    </reaction>
</comment>
<dbReference type="EC" id="2.1.1.72" evidence="1"/>
<evidence type="ECO:0000256" key="3">
    <source>
        <dbReference type="ARBA" id="ARBA00022679"/>
    </source>
</evidence>
<evidence type="ECO:0000256" key="1">
    <source>
        <dbReference type="ARBA" id="ARBA00011900"/>
    </source>
</evidence>
<protein>
    <recommendedName>
        <fullName evidence="1">site-specific DNA-methyltransferase (adenine-specific)</fullName>
        <ecNumber evidence="1">2.1.1.72</ecNumber>
    </recommendedName>
</protein>
<dbReference type="InterPro" id="IPR002052">
    <property type="entry name" value="DNA_methylase_N6_adenine_CS"/>
</dbReference>
<dbReference type="PRINTS" id="PR00507">
    <property type="entry name" value="N12N6MTFRASE"/>
</dbReference>
<dbReference type="Proteomes" id="UP000005940">
    <property type="component" value="Chromosome"/>
</dbReference>
<dbReference type="AlphaFoldDB" id="I2N3B6"/>
<organism evidence="7 8">
    <name type="scientific">Streptomyces tsukubensis (strain DSM 42081 / NBRC 108919 / NRRL 18488 / 9993)</name>
    <dbReference type="NCBI Taxonomy" id="1114943"/>
    <lineage>
        <taxon>Bacteria</taxon>
        <taxon>Bacillati</taxon>
        <taxon>Actinomycetota</taxon>
        <taxon>Actinomycetes</taxon>
        <taxon>Kitasatosporales</taxon>
        <taxon>Streptomycetaceae</taxon>
        <taxon>Streptomyces</taxon>
    </lineage>
</organism>
<dbReference type="InterPro" id="IPR029063">
    <property type="entry name" value="SAM-dependent_MTases_sf"/>
</dbReference>
<evidence type="ECO:0000313" key="8">
    <source>
        <dbReference type="Proteomes" id="UP000005940"/>
    </source>
</evidence>
<dbReference type="SUPFAM" id="SSF53335">
    <property type="entry name" value="S-adenosyl-L-methionine-dependent methyltransferases"/>
    <property type="match status" value="1"/>
</dbReference>
<sequence length="577" mass="62949">MATPAFDRVKRNGQHFTPQALAEFLAERVVDQLPRGRSLRIIDPACGDGELLLAANSVLSAEGWEVAELVGCELDPAVAAEAEVRMSGVIQGKVHVGDFLELAEDADAYGLFDLVITNPPYVRTQVLGAELSNALAARFGLKGRVDLTHAFMNLSTRLLNSSGTLALLCSNRFLTTKSGENIRRVLDSDFTVREIYDLGDTKLFKAAVLPAVVIAGKKTEDADASEGARFARVYEATDLAAEKEVSSVLESITSGASGVVSVEGKSYKIESGSLARGVSGAPWGLRTEESAQWLDGIAEGTWKTFGEIAKTRVGIKTTADAVFIGDDWEDLPSDRRPESEILLPLVTHGSVRPWSISNESATRVLYPYDLGKVKRELLPMTAFPKAMAYLLGHEERLRGRKYVVEGGRQWFEIWVPQRPALWAQPKIVFPDISEEARFALDTSGSVINGDCYWISFADLPSEDIGFLMLAVGNSKMGLRFYDTVCGNKLYSGSRRWITQYVDRLPLPDPSNPAAVRAIGLARELSETPWGTEAAETLRSRIESALEEAFSAEPDRAPSDEQPDSKIPSPGAAQESLF</sequence>
<dbReference type="Pfam" id="PF07669">
    <property type="entry name" value="Eco57I"/>
    <property type="match status" value="1"/>
</dbReference>
<evidence type="ECO:0000256" key="2">
    <source>
        <dbReference type="ARBA" id="ARBA00022603"/>
    </source>
</evidence>
<dbReference type="RefSeq" id="WP_006347600.1">
    <property type="nucleotide sequence ID" value="NZ_CP029159.1"/>
</dbReference>
<keyword evidence="4" id="KW-0949">S-adenosyl-L-methionine</keyword>
<dbReference type="InterPro" id="IPR011639">
    <property type="entry name" value="MethylTrfase_TaqI-like_dom"/>
</dbReference>
<keyword evidence="8" id="KW-1185">Reference proteome</keyword>
<keyword evidence="2 7" id="KW-0489">Methyltransferase</keyword>
<proteinExistence type="predicted"/>
<gene>
    <name evidence="7" type="ORF">STSU_015325</name>
</gene>
<evidence type="ECO:0000256" key="4">
    <source>
        <dbReference type="ARBA" id="ARBA00022691"/>
    </source>
</evidence>
<dbReference type="Gene3D" id="3.40.50.150">
    <property type="entry name" value="Vaccinia Virus protein VP39"/>
    <property type="match status" value="1"/>
</dbReference>
<reference evidence="7 8" key="1">
    <citation type="journal article" date="2012" name="J. Bacteriol.">
        <title>Draft genome of Streptomyces tsukubaensis NRRL 18488, the producer of the clinically important immunosuppressant tacrolimus (FK506).</title>
        <authorList>
            <person name="Barreiro C."/>
            <person name="Prieto C."/>
            <person name="Sola-Landa A."/>
            <person name="Solera E."/>
            <person name="Martinez-Castro M."/>
            <person name="Perez-Redondo R."/>
            <person name="Garcia-Estrada C."/>
            <person name="Aparicio J.F."/>
            <person name="Fernandez-Martinez L.T."/>
            <person name="Santos-Aberturas J."/>
            <person name="Salehi-Najafabadi Z."/>
            <person name="Rodriguez-Garcia A."/>
            <person name="Tauch A."/>
            <person name="Martin J.F."/>
        </authorList>
    </citation>
    <scope>NUCLEOTIDE SEQUENCE [LARGE SCALE GENOMIC DNA]</scope>
    <source>
        <strain evidence="8">DSM 42081 / NBRC 108919 / NRRL 18488 / 9993</strain>
    </source>
</reference>
<dbReference type="PANTHER" id="PTHR33841:SF1">
    <property type="entry name" value="DNA METHYLTRANSFERASE A"/>
    <property type="match status" value="1"/>
</dbReference>
<name>I2N3B6_STRT9</name>
<dbReference type="GO" id="GO:0009007">
    <property type="term" value="F:site-specific DNA-methyltransferase (adenine-specific) activity"/>
    <property type="evidence" value="ECO:0007669"/>
    <property type="project" value="UniProtKB-EC"/>
</dbReference>
<feature type="domain" description="Type II methyltransferase M.TaqI-like" evidence="6">
    <location>
        <begin position="108"/>
        <end position="204"/>
    </location>
</feature>
<dbReference type="PROSITE" id="PS00092">
    <property type="entry name" value="N6_MTASE"/>
    <property type="match status" value="1"/>
</dbReference>
<dbReference type="GO" id="GO:0032259">
    <property type="term" value="P:methylation"/>
    <property type="evidence" value="ECO:0007669"/>
    <property type="project" value="UniProtKB-KW"/>
</dbReference>
<dbReference type="REBASE" id="51127">
    <property type="entry name" value="M.Sts18488ORF15282P"/>
</dbReference>
<keyword evidence="3" id="KW-0808">Transferase</keyword>
<dbReference type="InterPro" id="IPR050953">
    <property type="entry name" value="N4_N6_ade-DNA_methylase"/>
</dbReference>
<evidence type="ECO:0000256" key="5">
    <source>
        <dbReference type="ARBA" id="ARBA00047942"/>
    </source>
</evidence>
<dbReference type="CDD" id="cd02440">
    <property type="entry name" value="AdoMet_MTases"/>
    <property type="match status" value="1"/>
</dbReference>
<evidence type="ECO:0000259" key="6">
    <source>
        <dbReference type="Pfam" id="PF07669"/>
    </source>
</evidence>
<evidence type="ECO:0000313" key="7">
    <source>
        <dbReference type="EMBL" id="QKM68346.1"/>
    </source>
</evidence>